<keyword evidence="5" id="KW-1185">Reference proteome</keyword>
<comment type="caution">
    <text evidence="4">The sequence shown here is derived from an EMBL/GenBank/DDBJ whole genome shotgun (WGS) entry which is preliminary data.</text>
</comment>
<dbReference type="GO" id="GO:0005975">
    <property type="term" value="P:carbohydrate metabolic process"/>
    <property type="evidence" value="ECO:0007669"/>
    <property type="project" value="InterPro"/>
</dbReference>
<dbReference type="InterPro" id="IPR011013">
    <property type="entry name" value="Gal_mutarotase_sf_dom"/>
</dbReference>
<keyword evidence="3" id="KW-0732">Signal</keyword>
<dbReference type="InterPro" id="IPR013785">
    <property type="entry name" value="Aldolase_TIM"/>
</dbReference>
<evidence type="ECO:0000313" key="5">
    <source>
        <dbReference type="Proteomes" id="UP000576082"/>
    </source>
</evidence>
<evidence type="ECO:0000256" key="1">
    <source>
        <dbReference type="ARBA" id="ARBA00022801"/>
    </source>
</evidence>
<evidence type="ECO:0000256" key="2">
    <source>
        <dbReference type="ARBA" id="ARBA00023295"/>
    </source>
</evidence>
<dbReference type="InterPro" id="IPR050985">
    <property type="entry name" value="Alpha-glycosidase_related"/>
</dbReference>
<evidence type="ECO:0000313" key="4">
    <source>
        <dbReference type="EMBL" id="NME71116.1"/>
    </source>
</evidence>
<dbReference type="Pfam" id="PF02065">
    <property type="entry name" value="Melibiase"/>
    <property type="match status" value="1"/>
</dbReference>
<dbReference type="SUPFAM" id="SSF74650">
    <property type="entry name" value="Galactose mutarotase-like"/>
    <property type="match status" value="1"/>
</dbReference>
<dbReference type="EMBL" id="JABANE010000086">
    <property type="protein sequence ID" value="NME71116.1"/>
    <property type="molecule type" value="Genomic_DNA"/>
</dbReference>
<sequence>MKRLRKYKHLISVLAFAGTSFIVGCNGPVNSPQKVTGVDALTVNKPFTTEVKIQEGGAKKLIEVDIANHSGKEQEVKNIGFKLDIGYTISKDAQIMMGCTDMGRQPTRVFSNNKKIDYYSKNFVIVKEKEQYTLAGLLTWNVFLPTFTIENDSIHVTAEGDGKLVGDNKEVDFEKIVVLKGDNWSSLLDQYGKLIYKENGKRALKNDVIFKGWATWDYYVRDFTAKDVDDNIQALNALNTSSNLIQLDGGWWPQRGDYDQTKAGYDMKEVVDNITDNGYSVGLHFDGFRGDTRAQVFKEHPEYFLKDFDGEYKVHTSIRGNGDTLSCTFFDYSNPEARLYIQKMVKNMREEWKVKYFKVDFMRFGLEPGIPFVKGTTPAERFQLGVSAIREAIGEENYFLGCSAVFGPTFGHIDGLRTGGDIFPRYSAVPRRAAANLGNSYLHGNVMNTDADYIILRESSEEDETITVDPHKHSSLSKAETIIWSKFSALFGNTRLDSDKVGILGKDKKALLPQMFDFPRMDKIIALDSWEHYTSNQDSPHIVLSEDNKKTYVSIFNWGKKAQKYTIDGFTSKNGQAYYGDNDVSIENGKLDVPIKGKDCLIIALDKKEDIFGLIKNLKHSAKEVI</sequence>
<dbReference type="Proteomes" id="UP000576082">
    <property type="component" value="Unassembled WGS sequence"/>
</dbReference>
<accession>A0A7X9RYL7</accession>
<dbReference type="PANTHER" id="PTHR43053:SF4">
    <property type="entry name" value="MYOGENESIS-REGULATING GLYCOSIDASE"/>
    <property type="match status" value="1"/>
</dbReference>
<keyword evidence="2" id="KW-0326">Glycosidase</keyword>
<keyword evidence="1" id="KW-0378">Hydrolase</keyword>
<dbReference type="InterPro" id="IPR017853">
    <property type="entry name" value="GH"/>
</dbReference>
<dbReference type="AlphaFoldDB" id="A0A7X9RYL7"/>
<feature type="signal peptide" evidence="3">
    <location>
        <begin position="1"/>
        <end position="17"/>
    </location>
</feature>
<dbReference type="PROSITE" id="PS51257">
    <property type="entry name" value="PROKAR_LIPOPROTEIN"/>
    <property type="match status" value="1"/>
</dbReference>
<dbReference type="GO" id="GO:0004557">
    <property type="term" value="F:alpha-galactosidase activity"/>
    <property type="evidence" value="ECO:0007669"/>
    <property type="project" value="UniProtKB-ARBA"/>
</dbReference>
<dbReference type="RefSeq" id="WP_169659338.1">
    <property type="nucleotide sequence ID" value="NZ_JABANE010000086.1"/>
</dbReference>
<evidence type="ECO:0000256" key="3">
    <source>
        <dbReference type="SAM" id="SignalP"/>
    </source>
</evidence>
<gene>
    <name evidence="4" type="ORF">HHU12_24315</name>
</gene>
<name>A0A7X9RYL7_9BACT</name>
<dbReference type="Gene3D" id="3.20.20.70">
    <property type="entry name" value="Aldolase class I"/>
    <property type="match status" value="1"/>
</dbReference>
<evidence type="ECO:0008006" key="6">
    <source>
        <dbReference type="Google" id="ProtNLM"/>
    </source>
</evidence>
<dbReference type="PANTHER" id="PTHR43053">
    <property type="entry name" value="GLYCOSIDASE FAMILY 31"/>
    <property type="match status" value="1"/>
</dbReference>
<feature type="chain" id="PRO_5031241566" description="Alpha-galactosidase" evidence="3">
    <location>
        <begin position="18"/>
        <end position="626"/>
    </location>
</feature>
<dbReference type="SUPFAM" id="SSF51445">
    <property type="entry name" value="(Trans)glycosidases"/>
    <property type="match status" value="1"/>
</dbReference>
<dbReference type="GO" id="GO:0030246">
    <property type="term" value="F:carbohydrate binding"/>
    <property type="evidence" value="ECO:0007669"/>
    <property type="project" value="InterPro"/>
</dbReference>
<proteinExistence type="predicted"/>
<organism evidence="4 5">
    <name type="scientific">Flammeovirga aprica JL-4</name>
    <dbReference type="NCBI Taxonomy" id="694437"/>
    <lineage>
        <taxon>Bacteria</taxon>
        <taxon>Pseudomonadati</taxon>
        <taxon>Bacteroidota</taxon>
        <taxon>Cytophagia</taxon>
        <taxon>Cytophagales</taxon>
        <taxon>Flammeovirgaceae</taxon>
        <taxon>Flammeovirga</taxon>
    </lineage>
</organism>
<reference evidence="4 5" key="1">
    <citation type="submission" date="2020-04" db="EMBL/GenBank/DDBJ databases">
        <title>Flammeovirga sp. SR4, a novel species isolated from seawater.</title>
        <authorList>
            <person name="Wang X."/>
        </authorList>
    </citation>
    <scope>NUCLEOTIDE SEQUENCE [LARGE SCALE GENOMIC DNA]</scope>
    <source>
        <strain evidence="4 5">ATCC 23126</strain>
    </source>
</reference>
<protein>
    <recommendedName>
        <fullName evidence="6">Alpha-galactosidase</fullName>
    </recommendedName>
</protein>